<name>A0A3G6N8B9_9FLAO</name>
<dbReference type="Proteomes" id="UP000269076">
    <property type="component" value="Chromosome"/>
</dbReference>
<accession>A0A3G6N8B9</accession>
<keyword evidence="1" id="KW-1133">Transmembrane helix</keyword>
<evidence type="ECO:0000313" key="3">
    <source>
        <dbReference type="Proteomes" id="UP000269076"/>
    </source>
</evidence>
<reference evidence="2 3" key="1">
    <citation type="submission" date="2018-11" db="EMBL/GenBank/DDBJ databases">
        <title>Proposal to divide the Flavobacteriaceae and reorganize its genera based on Amino Acid Identity values calculated from whole genome sequences.</title>
        <authorList>
            <person name="Nicholson A.C."/>
            <person name="Gulvik C.A."/>
            <person name="Whitney A.M."/>
            <person name="Humrighouse B.W."/>
            <person name="Bell M."/>
            <person name="Holmes B."/>
            <person name="Steigerwalt A."/>
            <person name="Villarma A."/>
            <person name="Sheth M."/>
            <person name="Batra D."/>
            <person name="Pryor J."/>
            <person name="Bernardet J.-F."/>
            <person name="Hugo C."/>
            <person name="Kampfer P."/>
            <person name="Newman J."/>
            <person name="Mcquiston J.R."/>
        </authorList>
    </citation>
    <scope>NUCLEOTIDE SEQUENCE [LARGE SCALE GENOMIC DNA]</scope>
    <source>
        <strain evidence="2 3">G0211</strain>
    </source>
</reference>
<protein>
    <submittedName>
        <fullName evidence="2">Uncharacterized protein</fullName>
    </submittedName>
</protein>
<evidence type="ECO:0000256" key="1">
    <source>
        <dbReference type="SAM" id="Phobius"/>
    </source>
</evidence>
<keyword evidence="1" id="KW-0472">Membrane</keyword>
<evidence type="ECO:0000313" key="2">
    <source>
        <dbReference type="EMBL" id="AZA62185.1"/>
    </source>
</evidence>
<dbReference type="EMBL" id="CP033928">
    <property type="protein sequence ID" value="AZA62185.1"/>
    <property type="molecule type" value="Genomic_DNA"/>
</dbReference>
<dbReference type="AlphaFoldDB" id="A0A3G6N8B9"/>
<sequence length="184" mass="21208">MKKINSITCYKYILLILKKTIFMKNLIIFLTIPFYFCCNVLQDKYLKGKSENTTISSLSENSQIVYLFFKVEKTDSGSEKITLQEKKIADGKLKSNPIFNESERKTGDFVISMADANGKEIMKQLVEDPLNPTREVYGDKISRHTLKLQNAEFSVRYSHSAEIQMVKIEKITDSGKQLLFIQKL</sequence>
<feature type="transmembrane region" description="Helical" evidence="1">
    <location>
        <begin position="12"/>
        <end position="36"/>
    </location>
</feature>
<organism evidence="2 3">
    <name type="scientific">Chryseobacterium indoltheticum</name>
    <dbReference type="NCBI Taxonomy" id="254"/>
    <lineage>
        <taxon>Bacteria</taxon>
        <taxon>Pseudomonadati</taxon>
        <taxon>Bacteroidota</taxon>
        <taxon>Flavobacteriia</taxon>
        <taxon>Flavobacteriales</taxon>
        <taxon>Weeksellaceae</taxon>
        <taxon>Chryseobacterium group</taxon>
        <taxon>Chryseobacterium</taxon>
    </lineage>
</organism>
<keyword evidence="1" id="KW-0812">Transmembrane</keyword>
<gene>
    <name evidence="2" type="ORF">EG340_14585</name>
</gene>
<proteinExistence type="predicted"/>